<keyword evidence="4" id="KW-1185">Reference proteome</keyword>
<keyword evidence="1" id="KW-0732">Signal</keyword>
<evidence type="ECO:0000313" key="3">
    <source>
        <dbReference type="EnsemblProtists" id="EKX55214"/>
    </source>
</evidence>
<accession>L1K3N7</accession>
<feature type="signal peptide" evidence="1">
    <location>
        <begin position="1"/>
        <end position="22"/>
    </location>
</feature>
<proteinExistence type="predicted"/>
<dbReference type="HOGENOM" id="CLU_872747_0_0_1"/>
<dbReference type="PaxDb" id="55529-EKX55214"/>
<dbReference type="EnsemblProtists" id="EKX55214">
    <property type="protein sequence ID" value="EKX55214"/>
    <property type="gene ID" value="GUITHDRAFT_131468"/>
</dbReference>
<protein>
    <submittedName>
        <fullName evidence="2 3">Uncharacterized protein</fullName>
    </submittedName>
</protein>
<name>L1K3N7_GUITC</name>
<evidence type="ECO:0000256" key="1">
    <source>
        <dbReference type="SAM" id="SignalP"/>
    </source>
</evidence>
<dbReference type="KEGG" id="gtt:GUITHDRAFT_131468"/>
<evidence type="ECO:0000313" key="4">
    <source>
        <dbReference type="Proteomes" id="UP000011087"/>
    </source>
</evidence>
<gene>
    <name evidence="2" type="ORF">GUITHDRAFT_131468</name>
</gene>
<reference evidence="4" key="2">
    <citation type="submission" date="2012-11" db="EMBL/GenBank/DDBJ databases">
        <authorList>
            <person name="Kuo A."/>
            <person name="Curtis B.A."/>
            <person name="Tanifuji G."/>
            <person name="Burki F."/>
            <person name="Gruber A."/>
            <person name="Irimia M."/>
            <person name="Maruyama S."/>
            <person name="Arias M.C."/>
            <person name="Ball S.G."/>
            <person name="Gile G.H."/>
            <person name="Hirakawa Y."/>
            <person name="Hopkins J.F."/>
            <person name="Rensing S.A."/>
            <person name="Schmutz J."/>
            <person name="Symeonidi A."/>
            <person name="Elias M."/>
            <person name="Eveleigh R.J."/>
            <person name="Herman E.K."/>
            <person name="Klute M.J."/>
            <person name="Nakayama T."/>
            <person name="Obornik M."/>
            <person name="Reyes-Prieto A."/>
            <person name="Armbrust E.V."/>
            <person name="Aves S.J."/>
            <person name="Beiko R.G."/>
            <person name="Coutinho P."/>
            <person name="Dacks J.B."/>
            <person name="Durnford D.G."/>
            <person name="Fast N.M."/>
            <person name="Green B.R."/>
            <person name="Grisdale C."/>
            <person name="Hempe F."/>
            <person name="Henrissat B."/>
            <person name="Hoppner M.P."/>
            <person name="Ishida K.-I."/>
            <person name="Kim E."/>
            <person name="Koreny L."/>
            <person name="Kroth P.G."/>
            <person name="Liu Y."/>
            <person name="Malik S.-B."/>
            <person name="Maier U.G."/>
            <person name="McRose D."/>
            <person name="Mock T."/>
            <person name="Neilson J.A."/>
            <person name="Onodera N.T."/>
            <person name="Poole A.M."/>
            <person name="Pritham E.J."/>
            <person name="Richards T.A."/>
            <person name="Rocap G."/>
            <person name="Roy S.W."/>
            <person name="Sarai C."/>
            <person name="Schaack S."/>
            <person name="Shirato S."/>
            <person name="Slamovits C.H."/>
            <person name="Spencer D.F."/>
            <person name="Suzuki S."/>
            <person name="Worden A.Z."/>
            <person name="Zauner S."/>
            <person name="Barry K."/>
            <person name="Bell C."/>
            <person name="Bharti A.K."/>
            <person name="Crow J.A."/>
            <person name="Grimwood J."/>
            <person name="Kramer R."/>
            <person name="Lindquist E."/>
            <person name="Lucas S."/>
            <person name="Salamov A."/>
            <person name="McFadden G.I."/>
            <person name="Lane C.E."/>
            <person name="Keeling P.J."/>
            <person name="Gray M.W."/>
            <person name="Grigoriev I.V."/>
            <person name="Archibald J.M."/>
        </authorList>
    </citation>
    <scope>NUCLEOTIDE SEQUENCE</scope>
    <source>
        <strain evidence="4">CCMP2712</strain>
    </source>
</reference>
<dbReference type="AlphaFoldDB" id="L1K3N7"/>
<reference evidence="3" key="3">
    <citation type="submission" date="2016-03" db="UniProtKB">
        <authorList>
            <consortium name="EnsemblProtists"/>
        </authorList>
    </citation>
    <scope>IDENTIFICATION</scope>
</reference>
<dbReference type="GeneID" id="17311974"/>
<feature type="chain" id="PRO_5008772161" evidence="1">
    <location>
        <begin position="23"/>
        <end position="319"/>
    </location>
</feature>
<organism evidence="2">
    <name type="scientific">Guillardia theta (strain CCMP2712)</name>
    <name type="common">Cryptophyte</name>
    <dbReference type="NCBI Taxonomy" id="905079"/>
    <lineage>
        <taxon>Eukaryota</taxon>
        <taxon>Cryptophyceae</taxon>
        <taxon>Pyrenomonadales</taxon>
        <taxon>Geminigeraceae</taxon>
        <taxon>Guillardia</taxon>
    </lineage>
</organism>
<dbReference type="RefSeq" id="XP_005842194.1">
    <property type="nucleotide sequence ID" value="XM_005842137.1"/>
</dbReference>
<dbReference type="Proteomes" id="UP000011087">
    <property type="component" value="Unassembled WGS sequence"/>
</dbReference>
<reference evidence="2 4" key="1">
    <citation type="journal article" date="2012" name="Nature">
        <title>Algal genomes reveal evolutionary mosaicism and the fate of nucleomorphs.</title>
        <authorList>
            <consortium name="DOE Joint Genome Institute"/>
            <person name="Curtis B.A."/>
            <person name="Tanifuji G."/>
            <person name="Burki F."/>
            <person name="Gruber A."/>
            <person name="Irimia M."/>
            <person name="Maruyama S."/>
            <person name="Arias M.C."/>
            <person name="Ball S.G."/>
            <person name="Gile G.H."/>
            <person name="Hirakawa Y."/>
            <person name="Hopkins J.F."/>
            <person name="Kuo A."/>
            <person name="Rensing S.A."/>
            <person name="Schmutz J."/>
            <person name="Symeonidi A."/>
            <person name="Elias M."/>
            <person name="Eveleigh R.J."/>
            <person name="Herman E.K."/>
            <person name="Klute M.J."/>
            <person name="Nakayama T."/>
            <person name="Obornik M."/>
            <person name="Reyes-Prieto A."/>
            <person name="Armbrust E.V."/>
            <person name="Aves S.J."/>
            <person name="Beiko R.G."/>
            <person name="Coutinho P."/>
            <person name="Dacks J.B."/>
            <person name="Durnford D.G."/>
            <person name="Fast N.M."/>
            <person name="Green B.R."/>
            <person name="Grisdale C.J."/>
            <person name="Hempel F."/>
            <person name="Henrissat B."/>
            <person name="Hoppner M.P."/>
            <person name="Ishida K."/>
            <person name="Kim E."/>
            <person name="Koreny L."/>
            <person name="Kroth P.G."/>
            <person name="Liu Y."/>
            <person name="Malik S.B."/>
            <person name="Maier U.G."/>
            <person name="McRose D."/>
            <person name="Mock T."/>
            <person name="Neilson J.A."/>
            <person name="Onodera N.T."/>
            <person name="Poole A.M."/>
            <person name="Pritham E.J."/>
            <person name="Richards T.A."/>
            <person name="Rocap G."/>
            <person name="Roy S.W."/>
            <person name="Sarai C."/>
            <person name="Schaack S."/>
            <person name="Shirato S."/>
            <person name="Slamovits C.H."/>
            <person name="Spencer D.F."/>
            <person name="Suzuki S."/>
            <person name="Worden A.Z."/>
            <person name="Zauner S."/>
            <person name="Barry K."/>
            <person name="Bell C."/>
            <person name="Bharti A.K."/>
            <person name="Crow J.A."/>
            <person name="Grimwood J."/>
            <person name="Kramer R."/>
            <person name="Lindquist E."/>
            <person name="Lucas S."/>
            <person name="Salamov A."/>
            <person name="McFadden G.I."/>
            <person name="Lane C.E."/>
            <person name="Keeling P.J."/>
            <person name="Gray M.W."/>
            <person name="Grigoriev I.V."/>
            <person name="Archibald J.M."/>
        </authorList>
    </citation>
    <scope>NUCLEOTIDE SEQUENCE</scope>
    <source>
        <strain evidence="2 4">CCMP2712</strain>
    </source>
</reference>
<dbReference type="EMBL" id="JH992965">
    <property type="protein sequence ID" value="EKX55214.1"/>
    <property type="molecule type" value="Genomic_DNA"/>
</dbReference>
<sequence>MSSRRWRVAATVWLWWLQGSVASLCEVDTFSVEYGKIQIDLKAHNIPETCCADMRRIMSSTRLMKLKGILPAPRWLHGDEGKSCSEVCVEFGEICIEHARMSSEDTKHAAAQAEVSCNQNLSGVLWLPELQPSFSKDATEASMKGCDKAFAGLNEAIAKRHEQVHMSNREYDKAQPCRKGYYCPAGVIPVVCPTNFTSFPGSSKATDCYPRDHASLERERKLREAMDESYHVAFREHQKALLELWGVNSSVVEQYSIEKEEPVTREELLFWEMEEVRKKTAEKLLEGGGNFRLSRFINSRFSPSKLCRDICRWKRRQGQ</sequence>
<evidence type="ECO:0000313" key="2">
    <source>
        <dbReference type="EMBL" id="EKX55214.1"/>
    </source>
</evidence>